<dbReference type="STRING" id="1330330.IX53_01600"/>
<comment type="similarity">
    <text evidence="2 4">Belongs to the bacterial solute-binding protein 3 family.</text>
</comment>
<comment type="subcellular location">
    <subcellularLocation>
        <location evidence="1">Cell envelope</location>
    </subcellularLocation>
</comment>
<dbReference type="PATRIC" id="fig|1330330.3.peg.324"/>
<dbReference type="Pfam" id="PF00497">
    <property type="entry name" value="SBP_bac_3"/>
    <property type="match status" value="1"/>
</dbReference>
<dbReference type="SMART" id="SM00062">
    <property type="entry name" value="PBPb"/>
    <property type="match status" value="1"/>
</dbReference>
<evidence type="ECO:0000259" key="6">
    <source>
        <dbReference type="SMART" id="SM00079"/>
    </source>
</evidence>
<accession>A0A0G2ZAX3</accession>
<dbReference type="GO" id="GO:0030313">
    <property type="term" value="C:cell envelope"/>
    <property type="evidence" value="ECO:0007669"/>
    <property type="project" value="UniProtKB-SubCell"/>
</dbReference>
<evidence type="ECO:0000313" key="7">
    <source>
        <dbReference type="EMBL" id="AKI96729.1"/>
    </source>
</evidence>
<gene>
    <name evidence="7" type="ORF">IX53_01600</name>
</gene>
<protein>
    <submittedName>
        <fullName evidence="7">ABC transporter substrate-binding protein</fullName>
    </submittedName>
</protein>
<dbReference type="PANTHER" id="PTHR35936:SF17">
    <property type="entry name" value="ARGININE-BINDING EXTRACELLULAR PROTEIN ARTP"/>
    <property type="match status" value="1"/>
</dbReference>
<evidence type="ECO:0000256" key="2">
    <source>
        <dbReference type="ARBA" id="ARBA00010333"/>
    </source>
</evidence>
<proteinExistence type="inferred from homology"/>
<evidence type="ECO:0000256" key="1">
    <source>
        <dbReference type="ARBA" id="ARBA00004196"/>
    </source>
</evidence>
<dbReference type="InterPro" id="IPR001638">
    <property type="entry name" value="Solute-binding_3/MltF_N"/>
</dbReference>
<keyword evidence="8" id="KW-1185">Reference proteome</keyword>
<dbReference type="InterPro" id="IPR001320">
    <property type="entry name" value="Iontro_rcpt_C"/>
</dbReference>
<evidence type="ECO:0000259" key="5">
    <source>
        <dbReference type="SMART" id="SM00062"/>
    </source>
</evidence>
<feature type="domain" description="Solute-binding protein family 3/N-terminal" evidence="5">
    <location>
        <begin position="21"/>
        <end position="239"/>
    </location>
</feature>
<dbReference type="CDD" id="cd13624">
    <property type="entry name" value="PBP2_Arg_Lys_His"/>
    <property type="match status" value="1"/>
</dbReference>
<evidence type="ECO:0000256" key="3">
    <source>
        <dbReference type="ARBA" id="ARBA00022729"/>
    </source>
</evidence>
<name>A0A0G2ZAX3_9BACT</name>
<dbReference type="SUPFAM" id="SSF53850">
    <property type="entry name" value="Periplasmic binding protein-like II"/>
    <property type="match status" value="1"/>
</dbReference>
<dbReference type="EMBL" id="CP011232">
    <property type="protein sequence ID" value="AKI96729.1"/>
    <property type="molecule type" value="Genomic_DNA"/>
</dbReference>
<dbReference type="Proteomes" id="UP000035159">
    <property type="component" value="Chromosome"/>
</dbReference>
<feature type="domain" description="Ionotropic glutamate receptor C-terminal" evidence="6">
    <location>
        <begin position="21"/>
        <end position="237"/>
    </location>
</feature>
<dbReference type="GO" id="GO:0015276">
    <property type="term" value="F:ligand-gated monoatomic ion channel activity"/>
    <property type="evidence" value="ECO:0007669"/>
    <property type="project" value="InterPro"/>
</dbReference>
<dbReference type="AlphaFoldDB" id="A0A0G2ZAX3"/>
<evidence type="ECO:0000256" key="4">
    <source>
        <dbReference type="RuleBase" id="RU003744"/>
    </source>
</evidence>
<dbReference type="Gene3D" id="3.40.190.10">
    <property type="entry name" value="Periplasmic binding protein-like II"/>
    <property type="match status" value="2"/>
</dbReference>
<evidence type="ECO:0000313" key="8">
    <source>
        <dbReference type="Proteomes" id="UP000035159"/>
    </source>
</evidence>
<reference evidence="7 8" key="1">
    <citation type="submission" date="2015-04" db="EMBL/GenBank/DDBJ databases">
        <title>Complete Genome Sequence of Kosmotoga pacifica SLHLJ1.</title>
        <authorList>
            <person name="Jiang L.J."/>
            <person name="Shao Z.Z."/>
            <person name="Jebbar M."/>
        </authorList>
    </citation>
    <scope>NUCLEOTIDE SEQUENCE [LARGE SCALE GENOMIC DNA]</scope>
    <source>
        <strain evidence="7 8">SLHLJ1</strain>
    </source>
</reference>
<dbReference type="PANTHER" id="PTHR35936">
    <property type="entry name" value="MEMBRANE-BOUND LYTIC MUREIN TRANSGLYCOSYLASE F"/>
    <property type="match status" value="1"/>
</dbReference>
<dbReference type="InterPro" id="IPR018313">
    <property type="entry name" value="SBP_3_CS"/>
</dbReference>
<keyword evidence="3" id="KW-0732">Signal</keyword>
<dbReference type="PROSITE" id="PS01039">
    <property type="entry name" value="SBP_BACTERIAL_3"/>
    <property type="match status" value="1"/>
</dbReference>
<sequence length="239" mass="26351">MKKAFLVVLLLLLVVFAFGKTYIVGTSADFPPFEYVENGEFVGFDMDLIRAIADEMGFNVKIVDMAFDSLIAALASGNLDIVVAGMTITDEREQVVDFSIPYWVADQSVVVKKGSGLNITVLFGKHNVGVQTGTTADLWVEENLVNTKILTGKFKRYETFVFAMTDLVNGNVDAIVLDSPVAEMYAKTRPVEIVGIIKTGEEYGIAVSEGNKELLNLINEGIRRLRESGKIDELISKYF</sequence>
<organism evidence="7 8">
    <name type="scientific">Kosmotoga pacifica</name>
    <dbReference type="NCBI Taxonomy" id="1330330"/>
    <lineage>
        <taxon>Bacteria</taxon>
        <taxon>Thermotogati</taxon>
        <taxon>Thermotogota</taxon>
        <taxon>Thermotogae</taxon>
        <taxon>Kosmotogales</taxon>
        <taxon>Kosmotogaceae</taxon>
        <taxon>Kosmotoga</taxon>
    </lineage>
</organism>
<dbReference type="SMART" id="SM00079">
    <property type="entry name" value="PBPe"/>
    <property type="match status" value="1"/>
</dbReference>
<dbReference type="GO" id="GO:0016020">
    <property type="term" value="C:membrane"/>
    <property type="evidence" value="ECO:0007669"/>
    <property type="project" value="InterPro"/>
</dbReference>
<dbReference type="OrthoDB" id="9774451at2"/>
<dbReference type="KEGG" id="kpf:IX53_01600"/>
<dbReference type="RefSeq" id="WP_047753864.1">
    <property type="nucleotide sequence ID" value="NZ_CAJUHA010000022.1"/>
</dbReference>